<dbReference type="GO" id="GO:0046872">
    <property type="term" value="F:metal ion binding"/>
    <property type="evidence" value="ECO:0007669"/>
    <property type="project" value="UniProtKB-KW"/>
</dbReference>
<dbReference type="UniPathway" id="UPA00619">
    <property type="reaction ID" value="UER00676"/>
</dbReference>
<evidence type="ECO:0000256" key="4">
    <source>
        <dbReference type="ARBA" id="ARBA00022723"/>
    </source>
</evidence>
<keyword evidence="11" id="KW-1185">Reference proteome</keyword>
<dbReference type="PIRSF" id="PIRSF005457">
    <property type="entry name" value="Glx"/>
    <property type="match status" value="1"/>
</dbReference>
<evidence type="ECO:0000256" key="2">
    <source>
        <dbReference type="ARBA" id="ARBA00004963"/>
    </source>
</evidence>
<dbReference type="InterPro" id="IPR001279">
    <property type="entry name" value="Metallo-B-lactamas"/>
</dbReference>
<keyword evidence="5 7" id="KW-0378">Hydrolase</keyword>
<keyword evidence="4 7" id="KW-0479">Metal-binding</keyword>
<dbReference type="NCBIfam" id="TIGR03413">
    <property type="entry name" value="GSH_gloB"/>
    <property type="match status" value="1"/>
</dbReference>
<evidence type="ECO:0000256" key="1">
    <source>
        <dbReference type="ARBA" id="ARBA00001623"/>
    </source>
</evidence>
<evidence type="ECO:0000256" key="6">
    <source>
        <dbReference type="ARBA" id="ARBA00022833"/>
    </source>
</evidence>
<evidence type="ECO:0000259" key="9">
    <source>
        <dbReference type="SMART" id="SM00849"/>
    </source>
</evidence>
<dbReference type="SMART" id="SM00849">
    <property type="entry name" value="Lactamase_B"/>
    <property type="match status" value="1"/>
</dbReference>
<dbReference type="PANTHER" id="PTHR43705:SF1">
    <property type="entry name" value="HYDROXYACYLGLUTATHIONE HYDROLASE GLOB"/>
    <property type="match status" value="1"/>
</dbReference>
<feature type="compositionally biased region" description="Low complexity" evidence="8">
    <location>
        <begin position="79"/>
        <end position="91"/>
    </location>
</feature>
<dbReference type="PANTHER" id="PTHR43705">
    <property type="entry name" value="HYDROXYACYLGLUTATHIONE HYDROLASE"/>
    <property type="match status" value="1"/>
</dbReference>
<dbReference type="SUPFAM" id="SSF56281">
    <property type="entry name" value="Metallo-hydrolase/oxidoreductase"/>
    <property type="match status" value="1"/>
</dbReference>
<dbReference type="Gene3D" id="3.60.15.10">
    <property type="entry name" value="Ribonuclease Z/Hydroxyacylglutathione hydrolase-like"/>
    <property type="match status" value="2"/>
</dbReference>
<feature type="binding site" evidence="7">
    <location>
        <position position="119"/>
    </location>
    <ligand>
        <name>Zn(2+)</name>
        <dbReference type="ChEBI" id="CHEBI:29105"/>
        <label>1</label>
    </ligand>
</feature>
<feature type="region of interest" description="Disordered" evidence="8">
    <location>
        <begin position="71"/>
        <end position="105"/>
    </location>
</feature>
<feature type="binding site" evidence="7">
    <location>
        <position position="178"/>
    </location>
    <ligand>
        <name>Zn(2+)</name>
        <dbReference type="ChEBI" id="CHEBI:29105"/>
        <label>1</label>
    </ligand>
</feature>
<sequence length="334" mass="35831">MTDVTDIPHLPRTPPPAPEHAQDADTLSIRPIPALQDNYIWCIGRGRDFIVVDPGEAQPVLNALMPATAAANRPDEAAAPRTGTTAPRAKALPPQAEAATPQTNAGPGPARLLAILVTHHHHDHVGGIAGLLAQWPDARVIGPAHCVPLGVKEAMGNGDTLHFPALDLDLQVMATLGHTQDHLSYFCPPLPGHPHPALFCGDTLFSAGCGRVFDGTVEQLFQSLQQLRTLPPDTRICAAHEYTLTNLHFALGAEPGNDAIRERLAHCRQLRKDGLPTLPSTLSGELQVNPFLRAHLPALSRHLPADLQPETADAFGVFAALRRWRNGFKPPATP</sequence>
<comment type="similarity">
    <text evidence="3 7">Belongs to the metallo-beta-lactamase superfamily. Glyoxalase II family.</text>
</comment>
<comment type="catalytic activity">
    <reaction evidence="1 7">
        <text>an S-(2-hydroxyacyl)glutathione + H2O = a 2-hydroxy carboxylate + glutathione + H(+)</text>
        <dbReference type="Rhea" id="RHEA:21864"/>
        <dbReference type="ChEBI" id="CHEBI:15377"/>
        <dbReference type="ChEBI" id="CHEBI:15378"/>
        <dbReference type="ChEBI" id="CHEBI:57925"/>
        <dbReference type="ChEBI" id="CHEBI:58896"/>
        <dbReference type="ChEBI" id="CHEBI:71261"/>
        <dbReference type="EC" id="3.1.2.6"/>
    </reaction>
</comment>
<comment type="cofactor">
    <cofactor evidence="7">
        <name>Zn(2+)</name>
        <dbReference type="ChEBI" id="CHEBI:29105"/>
    </cofactor>
    <text evidence="7">Binds 2 Zn(2+) ions per subunit.</text>
</comment>
<dbReference type="InterPro" id="IPR035680">
    <property type="entry name" value="Clx_II_MBL"/>
</dbReference>
<accession>A0A3R8T366</accession>
<comment type="function">
    <text evidence="7">Thiolesterase that catalyzes the hydrolysis of S-D-lactoyl-glutathione to form glutathione and D-lactic acid.</text>
</comment>
<organism evidence="10 11">
    <name type="scientific">Lautropia dentalis</name>
    <dbReference type="NCBI Taxonomy" id="2490857"/>
    <lineage>
        <taxon>Bacteria</taxon>
        <taxon>Pseudomonadati</taxon>
        <taxon>Pseudomonadota</taxon>
        <taxon>Betaproteobacteria</taxon>
        <taxon>Burkholderiales</taxon>
        <taxon>Burkholderiaceae</taxon>
        <taxon>Lautropia</taxon>
    </lineage>
</organism>
<dbReference type="Pfam" id="PF00753">
    <property type="entry name" value="Lactamase_B"/>
    <property type="match status" value="1"/>
</dbReference>
<dbReference type="GO" id="GO:0004416">
    <property type="term" value="F:hydroxyacylglutathione hydrolase activity"/>
    <property type="evidence" value="ECO:0007669"/>
    <property type="project" value="UniProtKB-UniRule"/>
</dbReference>
<keyword evidence="6 7" id="KW-0862">Zinc</keyword>
<dbReference type="Proteomes" id="UP000270261">
    <property type="component" value="Unassembled WGS sequence"/>
</dbReference>
<comment type="pathway">
    <text evidence="2 7">Secondary metabolite metabolism; methylglyoxal degradation; (R)-lactate from methylglyoxal: step 2/2.</text>
</comment>
<feature type="binding site" evidence="7">
    <location>
        <position position="202"/>
    </location>
    <ligand>
        <name>Zn(2+)</name>
        <dbReference type="ChEBI" id="CHEBI:29105"/>
        <label>1</label>
    </ligand>
</feature>
<dbReference type="EC" id="3.1.2.6" evidence="7"/>
<feature type="region of interest" description="Disordered" evidence="8">
    <location>
        <begin position="1"/>
        <end position="25"/>
    </location>
</feature>
<evidence type="ECO:0000256" key="3">
    <source>
        <dbReference type="ARBA" id="ARBA00006759"/>
    </source>
</evidence>
<feature type="domain" description="Metallo-beta-lactamase" evidence="9">
    <location>
        <begin position="37"/>
        <end position="240"/>
    </location>
</feature>
<dbReference type="Pfam" id="PF16123">
    <property type="entry name" value="HAGH_C"/>
    <property type="match status" value="1"/>
</dbReference>
<feature type="binding site" evidence="7">
    <location>
        <position position="202"/>
    </location>
    <ligand>
        <name>Zn(2+)</name>
        <dbReference type="ChEBI" id="CHEBI:29105"/>
        <label>2</label>
    </ligand>
</feature>
<dbReference type="InterPro" id="IPR050110">
    <property type="entry name" value="Glyoxalase_II_hydrolase"/>
</dbReference>
<gene>
    <name evidence="7 10" type="primary">gloB</name>
    <name evidence="10" type="ORF">EHV23_03420</name>
</gene>
<comment type="subunit">
    <text evidence="7">Monomer.</text>
</comment>
<feature type="binding site" evidence="7">
    <location>
        <position position="124"/>
    </location>
    <ligand>
        <name>Zn(2+)</name>
        <dbReference type="ChEBI" id="CHEBI:29105"/>
        <label>2</label>
    </ligand>
</feature>
<dbReference type="InterPro" id="IPR036866">
    <property type="entry name" value="RibonucZ/Hydroxyglut_hydro"/>
</dbReference>
<evidence type="ECO:0000256" key="7">
    <source>
        <dbReference type="HAMAP-Rule" id="MF_01374"/>
    </source>
</evidence>
<proteinExistence type="inferred from homology"/>
<evidence type="ECO:0000256" key="8">
    <source>
        <dbReference type="SAM" id="MobiDB-lite"/>
    </source>
</evidence>
<name>A0A3R8T366_9BURK</name>
<dbReference type="CDD" id="cd07723">
    <property type="entry name" value="hydroxyacylglutathione_hydrolase_MBL-fold"/>
    <property type="match status" value="1"/>
</dbReference>
<dbReference type="HAMAP" id="MF_01374">
    <property type="entry name" value="Glyoxalase_2"/>
    <property type="match status" value="1"/>
</dbReference>
<feature type="binding site" evidence="7">
    <location>
        <position position="123"/>
    </location>
    <ligand>
        <name>Zn(2+)</name>
        <dbReference type="ChEBI" id="CHEBI:29105"/>
        <label>2</label>
    </ligand>
</feature>
<feature type="binding site" evidence="7">
    <location>
        <position position="121"/>
    </location>
    <ligand>
        <name>Zn(2+)</name>
        <dbReference type="ChEBI" id="CHEBI:29105"/>
        <label>1</label>
    </ligand>
</feature>
<dbReference type="OrthoDB" id="9802248at2"/>
<evidence type="ECO:0000313" key="10">
    <source>
        <dbReference type="EMBL" id="RRN45290.1"/>
    </source>
</evidence>
<dbReference type="EMBL" id="RRUE01000001">
    <property type="protein sequence ID" value="RRN45290.1"/>
    <property type="molecule type" value="Genomic_DNA"/>
</dbReference>
<dbReference type="AlphaFoldDB" id="A0A3R8T366"/>
<comment type="caution">
    <text evidence="10">The sequence shown here is derived from an EMBL/GenBank/DDBJ whole genome shotgun (WGS) entry which is preliminary data.</text>
</comment>
<dbReference type="InterPro" id="IPR017782">
    <property type="entry name" value="Hydroxyacylglutathione_Hdrlase"/>
</dbReference>
<feature type="binding site" evidence="7">
    <location>
        <position position="240"/>
    </location>
    <ligand>
        <name>Zn(2+)</name>
        <dbReference type="ChEBI" id="CHEBI:29105"/>
        <label>2</label>
    </ligand>
</feature>
<dbReference type="GO" id="GO:0019243">
    <property type="term" value="P:methylglyoxal catabolic process to D-lactate via S-lactoyl-glutathione"/>
    <property type="evidence" value="ECO:0007669"/>
    <property type="project" value="UniProtKB-UniRule"/>
</dbReference>
<evidence type="ECO:0000256" key="5">
    <source>
        <dbReference type="ARBA" id="ARBA00022801"/>
    </source>
</evidence>
<dbReference type="InterPro" id="IPR032282">
    <property type="entry name" value="HAGH_C"/>
</dbReference>
<protein>
    <recommendedName>
        <fullName evidence="7">Hydroxyacylglutathione hydrolase</fullName>
        <ecNumber evidence="7">3.1.2.6</ecNumber>
    </recommendedName>
    <alternativeName>
        <fullName evidence="7">Glyoxalase II</fullName>
        <shortName evidence="7">Glx II</shortName>
    </alternativeName>
</protein>
<reference evidence="10 11" key="1">
    <citation type="submission" date="2018-11" db="EMBL/GenBank/DDBJ databases">
        <title>Genome sequencing of Lautropia sp. KCOM 2505 (= ChDC F240).</title>
        <authorList>
            <person name="Kook J.-K."/>
            <person name="Park S.-N."/>
            <person name="Lim Y.K."/>
        </authorList>
    </citation>
    <scope>NUCLEOTIDE SEQUENCE [LARGE SCALE GENOMIC DNA]</scope>
    <source>
        <strain evidence="10 11">KCOM 2505</strain>
    </source>
</reference>
<dbReference type="RefSeq" id="WP_125094718.1">
    <property type="nucleotide sequence ID" value="NZ_RRUE01000001.1"/>
</dbReference>
<evidence type="ECO:0000313" key="11">
    <source>
        <dbReference type="Proteomes" id="UP000270261"/>
    </source>
</evidence>